<sequence length="194" mass="22861">MRLLRRKFERNPDMKYGFVVYRTTYADDAQWEQFMNYLSIHTRRNLNSANAQDFIQHLDWNVQDDKEKLDGASPSKVREEFRKWVENGSEANHATSRHHACVMVDQEALETIFKEGLDPEEFDSFGESWVYLVSKEDEGNGDYDAEDWIREEDGKREKVWVTRVGLSYLVPRVFELLDGPGWHNFADPYGVVRS</sequence>
<dbReference type="OrthoDB" id="4424523at2759"/>
<dbReference type="STRING" id="1448308.A0A2T2NDR2"/>
<gene>
    <name evidence="1" type="ORF">BS50DRAFT_623323</name>
</gene>
<organism evidence="1 2">
    <name type="scientific">Corynespora cassiicola Philippines</name>
    <dbReference type="NCBI Taxonomy" id="1448308"/>
    <lineage>
        <taxon>Eukaryota</taxon>
        <taxon>Fungi</taxon>
        <taxon>Dikarya</taxon>
        <taxon>Ascomycota</taxon>
        <taxon>Pezizomycotina</taxon>
        <taxon>Dothideomycetes</taxon>
        <taxon>Pleosporomycetidae</taxon>
        <taxon>Pleosporales</taxon>
        <taxon>Corynesporascaceae</taxon>
        <taxon>Corynespora</taxon>
    </lineage>
</organism>
<evidence type="ECO:0000313" key="2">
    <source>
        <dbReference type="Proteomes" id="UP000240883"/>
    </source>
</evidence>
<dbReference type="Proteomes" id="UP000240883">
    <property type="component" value="Unassembled WGS sequence"/>
</dbReference>
<proteinExistence type="predicted"/>
<accession>A0A2T2NDR2</accession>
<evidence type="ECO:0000313" key="1">
    <source>
        <dbReference type="EMBL" id="PSN63582.1"/>
    </source>
</evidence>
<name>A0A2T2NDR2_CORCC</name>
<reference evidence="1 2" key="1">
    <citation type="journal article" date="2018" name="Front. Microbiol.">
        <title>Genome-Wide Analysis of Corynespora cassiicola Leaf Fall Disease Putative Effectors.</title>
        <authorList>
            <person name="Lopez D."/>
            <person name="Ribeiro S."/>
            <person name="Label P."/>
            <person name="Fumanal B."/>
            <person name="Venisse J.S."/>
            <person name="Kohler A."/>
            <person name="de Oliveira R.R."/>
            <person name="Labutti K."/>
            <person name="Lipzen A."/>
            <person name="Lail K."/>
            <person name="Bauer D."/>
            <person name="Ohm R.A."/>
            <person name="Barry K.W."/>
            <person name="Spatafora J."/>
            <person name="Grigoriev I.V."/>
            <person name="Martin F.M."/>
            <person name="Pujade-Renaud V."/>
        </authorList>
    </citation>
    <scope>NUCLEOTIDE SEQUENCE [LARGE SCALE GENOMIC DNA]</scope>
    <source>
        <strain evidence="1 2">Philippines</strain>
    </source>
</reference>
<dbReference type="EMBL" id="KZ678139">
    <property type="protein sequence ID" value="PSN63582.1"/>
    <property type="molecule type" value="Genomic_DNA"/>
</dbReference>
<keyword evidence="2" id="KW-1185">Reference proteome</keyword>
<protein>
    <submittedName>
        <fullName evidence="1">Uncharacterized protein</fullName>
    </submittedName>
</protein>
<dbReference type="AlphaFoldDB" id="A0A2T2NDR2"/>